<feature type="compositionally biased region" description="Low complexity" evidence="1">
    <location>
        <begin position="437"/>
        <end position="448"/>
    </location>
</feature>
<reference evidence="2" key="1">
    <citation type="submission" date="2014-09" db="EMBL/GenBank/DDBJ databases">
        <title>Genome sequence of the luminous mushroom Mycena chlorophos for searching fungal bioluminescence genes.</title>
        <authorList>
            <person name="Tanaka Y."/>
            <person name="Kasuga D."/>
            <person name="Oba Y."/>
            <person name="Hase S."/>
            <person name="Sato K."/>
            <person name="Oba Y."/>
            <person name="Sakakibara Y."/>
        </authorList>
    </citation>
    <scope>NUCLEOTIDE SEQUENCE</scope>
</reference>
<feature type="compositionally biased region" description="Basic and acidic residues" evidence="1">
    <location>
        <begin position="404"/>
        <end position="421"/>
    </location>
</feature>
<protein>
    <recommendedName>
        <fullName evidence="4">Zn(2)-C6 fungal-type domain-containing protein</fullName>
    </recommendedName>
</protein>
<feature type="compositionally biased region" description="Low complexity" evidence="1">
    <location>
        <begin position="459"/>
        <end position="489"/>
    </location>
</feature>
<evidence type="ECO:0000256" key="1">
    <source>
        <dbReference type="SAM" id="MobiDB-lite"/>
    </source>
</evidence>
<gene>
    <name evidence="2" type="ORF">MCHLO_12012</name>
</gene>
<evidence type="ECO:0000313" key="3">
    <source>
        <dbReference type="Proteomes" id="UP000815677"/>
    </source>
</evidence>
<feature type="compositionally biased region" description="Basic and acidic residues" evidence="1">
    <location>
        <begin position="515"/>
        <end position="529"/>
    </location>
</feature>
<dbReference type="EMBL" id="DF848931">
    <property type="protein sequence ID" value="GAT55221.1"/>
    <property type="molecule type" value="Genomic_DNA"/>
</dbReference>
<feature type="region of interest" description="Disordered" evidence="1">
    <location>
        <begin position="678"/>
        <end position="713"/>
    </location>
</feature>
<accession>A0ABQ0LVW0</accession>
<evidence type="ECO:0008006" key="4">
    <source>
        <dbReference type="Google" id="ProtNLM"/>
    </source>
</evidence>
<feature type="compositionally biased region" description="Polar residues" evidence="1">
    <location>
        <begin position="449"/>
        <end position="458"/>
    </location>
</feature>
<dbReference type="Proteomes" id="UP000815677">
    <property type="component" value="Unassembled WGS sequence"/>
</dbReference>
<evidence type="ECO:0000313" key="2">
    <source>
        <dbReference type="EMBL" id="GAT55221.1"/>
    </source>
</evidence>
<sequence>MPLAVGVSLPTSFSFDCEKETRRHERPLKGSSKNSSKPSSRPREPTREALVGMKTGRPIFRRLFQSKEDDSRPAEAMDEVVAAYASHVKAIQIAVPSKDLKESFTMFKQLSKDVPCARCMSLVGVARVRCSTTDTGLVCEVCRKARTRCSKVKQYQVWRLGQEYQDLGSERAAEILAIKLDFDSEGRRVPNAELTCAELEKIWVLALDPAKFGLGMSTLKIAQAENTAEGSKNHIYKASTGPRIQRNDMAHMDTLAATWIHAHNGALSPLTEPTPDVEEDDNKVIPYSLLIEVCSQLRRCSSDVAGEILKFLSSPHSTGCTLCARSGGPCEFGDNVRCKKCQTRHQICSRSTTFHLWATRYKLGVSEKRAKELLDLGMGILSGKINKPPTDAVVPPPGAVGAEAKSEARRAPEPDKSKVPMEVDGEQPSPSTSTKESAPPLLPLSSLANTQSGNEQEGSASQSASNSVVVAPPAPPRSRVIAPAPSSSSDVFVAVQTPARSSSKRPMTDGPPNPNEKRQKTGPPKRDAPKSVPRRPVPNRFDIPVEFLRRSQRSHGAPSDIPVDSVVTAPPTTKPSRAAHHKSTLPHSVSQTTPVVKPAMTVAPEGDVHARLAATEARLAAIETRIQHIPVGTDPVSLSQDQLVSELDRAIFYLSVGNMPDGIQRLFDLKAKIAGATEVGSPHHSHSSLSQHSGSSASSYVAPPSASSSVVPQSPHLFFTGRHAIDFGEEEA</sequence>
<feature type="region of interest" description="Disordered" evidence="1">
    <location>
        <begin position="384"/>
        <end position="592"/>
    </location>
</feature>
<feature type="compositionally biased region" description="Low complexity" evidence="1">
    <location>
        <begin position="687"/>
        <end position="713"/>
    </location>
</feature>
<name>A0ABQ0LVW0_MYCCL</name>
<feature type="region of interest" description="Disordered" evidence="1">
    <location>
        <begin position="16"/>
        <end position="49"/>
    </location>
</feature>
<organism evidence="2 3">
    <name type="scientific">Mycena chlorophos</name>
    <name type="common">Agaric fungus</name>
    <name type="synonym">Agaricus chlorophos</name>
    <dbReference type="NCBI Taxonomy" id="658473"/>
    <lineage>
        <taxon>Eukaryota</taxon>
        <taxon>Fungi</taxon>
        <taxon>Dikarya</taxon>
        <taxon>Basidiomycota</taxon>
        <taxon>Agaricomycotina</taxon>
        <taxon>Agaricomycetes</taxon>
        <taxon>Agaricomycetidae</taxon>
        <taxon>Agaricales</taxon>
        <taxon>Marasmiineae</taxon>
        <taxon>Mycenaceae</taxon>
        <taxon>Mycena</taxon>
    </lineage>
</organism>
<proteinExistence type="predicted"/>
<keyword evidence="3" id="KW-1185">Reference proteome</keyword>